<accession>A0A916TP93</accession>
<keyword evidence="4" id="KW-1185">Reference proteome</keyword>
<dbReference type="GO" id="GO:0016020">
    <property type="term" value="C:membrane"/>
    <property type="evidence" value="ECO:0007669"/>
    <property type="project" value="InterPro"/>
</dbReference>
<dbReference type="EMBL" id="BMHK01000002">
    <property type="protein sequence ID" value="GGB88838.1"/>
    <property type="molecule type" value="Genomic_DNA"/>
</dbReference>
<keyword evidence="1" id="KW-0732">Signal</keyword>
<dbReference type="GO" id="GO:0008233">
    <property type="term" value="F:peptidase activity"/>
    <property type="evidence" value="ECO:0007669"/>
    <property type="project" value="InterPro"/>
</dbReference>
<dbReference type="GO" id="GO:0005524">
    <property type="term" value="F:ATP binding"/>
    <property type="evidence" value="ECO:0007669"/>
    <property type="project" value="InterPro"/>
</dbReference>
<evidence type="ECO:0000256" key="1">
    <source>
        <dbReference type="SAM" id="SignalP"/>
    </source>
</evidence>
<evidence type="ECO:0000313" key="4">
    <source>
        <dbReference type="Proteomes" id="UP000608154"/>
    </source>
</evidence>
<evidence type="ECO:0000259" key="2">
    <source>
        <dbReference type="PROSITE" id="PS50990"/>
    </source>
</evidence>
<sequence>MAWRRLAALLPVAAALAFAAPAQANVRIGGDSNGYYTVQVKSWWEIPFRTVVRQHYDFSCGSAAVATLLTFHYDTPTAENDPFVAMWKAGDQESIRKTGFSMLDMKHYLQGLGFQVAGFRLDAQQLTGLNQPVIALLDLRGYKHFVVVKGVFDGEVLVGDPALGLRKMKLEDFAAAWNGIALAIVKTPDDSEPTFNLASEWDPWARAPASKGVDRRSIGDLMTFVPPIYQLTTQVLIDLRPPAGN</sequence>
<comment type="caution">
    <text evidence="3">The sequence shown here is derived from an EMBL/GenBank/DDBJ whole genome shotgun (WGS) entry which is preliminary data.</text>
</comment>
<dbReference type="RefSeq" id="WP_188767784.1">
    <property type="nucleotide sequence ID" value="NZ_BMHK01000002.1"/>
</dbReference>
<organism evidence="3 4">
    <name type="scientific">Novosphingobium endophyticum</name>
    <dbReference type="NCBI Taxonomy" id="1955250"/>
    <lineage>
        <taxon>Bacteria</taxon>
        <taxon>Pseudomonadati</taxon>
        <taxon>Pseudomonadota</taxon>
        <taxon>Alphaproteobacteria</taxon>
        <taxon>Sphingomonadales</taxon>
        <taxon>Sphingomonadaceae</taxon>
        <taxon>Novosphingobium</taxon>
    </lineage>
</organism>
<reference evidence="3" key="2">
    <citation type="submission" date="2020-09" db="EMBL/GenBank/DDBJ databases">
        <authorList>
            <person name="Sun Q."/>
            <person name="Zhou Y."/>
        </authorList>
    </citation>
    <scope>NUCLEOTIDE SEQUENCE</scope>
    <source>
        <strain evidence="3">CGMCC 1.15095</strain>
    </source>
</reference>
<dbReference type="Gene3D" id="3.90.70.10">
    <property type="entry name" value="Cysteine proteinases"/>
    <property type="match status" value="1"/>
</dbReference>
<dbReference type="AlphaFoldDB" id="A0A916TP93"/>
<feature type="signal peptide" evidence="1">
    <location>
        <begin position="1"/>
        <end position="24"/>
    </location>
</feature>
<dbReference type="CDD" id="cd02423">
    <property type="entry name" value="Peptidase_C39G"/>
    <property type="match status" value="1"/>
</dbReference>
<proteinExistence type="predicted"/>
<dbReference type="InterPro" id="IPR005074">
    <property type="entry name" value="Peptidase_C39"/>
</dbReference>
<feature type="chain" id="PRO_5037563379" description="Peptidase C39 domain-containing protein" evidence="1">
    <location>
        <begin position="25"/>
        <end position="245"/>
    </location>
</feature>
<dbReference type="PROSITE" id="PS50990">
    <property type="entry name" value="PEPTIDASE_C39"/>
    <property type="match status" value="1"/>
</dbReference>
<protein>
    <recommendedName>
        <fullName evidence="2">Peptidase C39 domain-containing protein</fullName>
    </recommendedName>
</protein>
<evidence type="ECO:0000313" key="3">
    <source>
        <dbReference type="EMBL" id="GGB88838.1"/>
    </source>
</evidence>
<feature type="domain" description="Peptidase C39" evidence="2">
    <location>
        <begin position="54"/>
        <end position="184"/>
    </location>
</feature>
<dbReference type="Pfam" id="PF03412">
    <property type="entry name" value="Peptidase_C39"/>
    <property type="match status" value="1"/>
</dbReference>
<dbReference type="Proteomes" id="UP000608154">
    <property type="component" value="Unassembled WGS sequence"/>
</dbReference>
<gene>
    <name evidence="3" type="ORF">GCM10011494_03930</name>
</gene>
<reference evidence="3" key="1">
    <citation type="journal article" date="2014" name="Int. J. Syst. Evol. Microbiol.">
        <title>Complete genome sequence of Corynebacterium casei LMG S-19264T (=DSM 44701T), isolated from a smear-ripened cheese.</title>
        <authorList>
            <consortium name="US DOE Joint Genome Institute (JGI-PGF)"/>
            <person name="Walter F."/>
            <person name="Albersmeier A."/>
            <person name="Kalinowski J."/>
            <person name="Ruckert C."/>
        </authorList>
    </citation>
    <scope>NUCLEOTIDE SEQUENCE</scope>
    <source>
        <strain evidence="3">CGMCC 1.15095</strain>
    </source>
</reference>
<name>A0A916TP93_9SPHN</name>
<dbReference type="GO" id="GO:0006508">
    <property type="term" value="P:proteolysis"/>
    <property type="evidence" value="ECO:0007669"/>
    <property type="project" value="InterPro"/>
</dbReference>